<dbReference type="EMBL" id="UINC01177348">
    <property type="protein sequence ID" value="SVD84938.1"/>
    <property type="molecule type" value="Genomic_DNA"/>
</dbReference>
<name>A0A382YR08_9ZZZZ</name>
<evidence type="ECO:0008006" key="4">
    <source>
        <dbReference type="Google" id="ProtNLM"/>
    </source>
</evidence>
<dbReference type="SMART" id="SM01409">
    <property type="entry name" value="RNA_pol_Rpb6"/>
    <property type="match status" value="1"/>
</dbReference>
<dbReference type="InterPro" id="IPR006110">
    <property type="entry name" value="Pol_omega/Rpo6/RPB6"/>
</dbReference>
<protein>
    <recommendedName>
        <fullName evidence="4">DNA-directed RNA polymerase</fullName>
    </recommendedName>
</protein>
<dbReference type="GO" id="GO:0003899">
    <property type="term" value="F:DNA-directed RNA polymerase activity"/>
    <property type="evidence" value="ECO:0007669"/>
    <property type="project" value="InterPro"/>
</dbReference>
<reference evidence="3" key="1">
    <citation type="submission" date="2018-05" db="EMBL/GenBank/DDBJ databases">
        <authorList>
            <person name="Lanie J.A."/>
            <person name="Ng W.-L."/>
            <person name="Kazmierczak K.M."/>
            <person name="Andrzejewski T.M."/>
            <person name="Davidsen T.M."/>
            <person name="Wayne K.J."/>
            <person name="Tettelin H."/>
            <person name="Glass J.I."/>
            <person name="Rusch D."/>
            <person name="Podicherti R."/>
            <person name="Tsui H.-C.T."/>
            <person name="Winkler M.E."/>
        </authorList>
    </citation>
    <scope>NUCLEOTIDE SEQUENCE</scope>
</reference>
<dbReference type="GO" id="GO:0006351">
    <property type="term" value="P:DNA-templated transcription"/>
    <property type="evidence" value="ECO:0007669"/>
    <property type="project" value="InterPro"/>
</dbReference>
<accession>A0A382YR08</accession>
<evidence type="ECO:0000256" key="1">
    <source>
        <dbReference type="ARBA" id="ARBA00022478"/>
    </source>
</evidence>
<keyword evidence="2" id="KW-0804">Transcription</keyword>
<organism evidence="3">
    <name type="scientific">marine metagenome</name>
    <dbReference type="NCBI Taxonomy" id="408172"/>
    <lineage>
        <taxon>unclassified sequences</taxon>
        <taxon>metagenomes</taxon>
        <taxon>ecological metagenomes</taxon>
    </lineage>
</organism>
<dbReference type="Pfam" id="PF01192">
    <property type="entry name" value="RNA_pol_Rpb6"/>
    <property type="match status" value="1"/>
</dbReference>
<dbReference type="Gene3D" id="3.90.940.10">
    <property type="match status" value="1"/>
</dbReference>
<dbReference type="SUPFAM" id="SSF63562">
    <property type="entry name" value="RPB6/omega subunit-like"/>
    <property type="match status" value="1"/>
</dbReference>
<evidence type="ECO:0000313" key="3">
    <source>
        <dbReference type="EMBL" id="SVD84938.1"/>
    </source>
</evidence>
<evidence type="ECO:0000256" key="2">
    <source>
        <dbReference type="ARBA" id="ARBA00023163"/>
    </source>
</evidence>
<dbReference type="InterPro" id="IPR036161">
    <property type="entry name" value="RPB6/omega-like_sf"/>
</dbReference>
<proteinExistence type="predicted"/>
<dbReference type="GO" id="GO:0000428">
    <property type="term" value="C:DNA-directed RNA polymerase complex"/>
    <property type="evidence" value="ECO:0007669"/>
    <property type="project" value="UniProtKB-KW"/>
</dbReference>
<dbReference type="AlphaFoldDB" id="A0A382YR08"/>
<gene>
    <name evidence="3" type="ORF">METZ01_LOCUS437792</name>
</gene>
<dbReference type="GO" id="GO:0003677">
    <property type="term" value="F:DNA binding"/>
    <property type="evidence" value="ECO:0007669"/>
    <property type="project" value="InterPro"/>
</dbReference>
<keyword evidence="1" id="KW-0240">DNA-directed RNA polymerase</keyword>
<sequence>MTDLLMQCDDIYTSAMIIAQRSKQIIDDRVMPIEDIEDVEDSILLTEEPIIISEDIDKPMVQALEEYLDGQLEWRKPEEGELESDES</sequence>